<sequence>MGGDWAELRVIELKEELRKRGLPLTGKKAELIARLEEFEAKQATETPAKGPVPVADAEEPEVDYEEESPEPEEKPASADASKQAPKQASQSGKAPARGSSRGQKGSERSSDRVRGANQDAKEHSERDHKRAGHAEKDGKADRAEGRKRPHQEDAKAEADKAAKSAKLDSRDHAAKAEERKVDSGRKRKYSPIPTPKPRAPSGSAAGDKVKEADKAPAASAAKVQRLDSGSKLGRLDSGSKASVFDRLGSGNGNGSGVLPPLEAPKSRGAPPAVGHKSKALHITGFKRPFTLQHAKAMLGATGEVDELWVSGIKDQAYVIYKTEEEAEATRQATWHAEWPAGNGGCLIPKFVKEADARAAIANQGQQAGAPLVRQSGSLVGTAAAAAAAAAREAQQFAGGLENGSAKGTPRSGHKDLLDARQSIEERRKAREQERRPSDRPDAASNAPKAVPARAAAPDPEPVEEDEPIVNLDTLFRKTKTVPFLYWLPLTDEEVAKKVAHEAAHPPKTIEAPR</sequence>
<evidence type="ECO:0000259" key="2">
    <source>
        <dbReference type="PROSITE" id="PS50800"/>
    </source>
</evidence>
<accession>A0AAW1QCA1</accession>
<feature type="compositionally biased region" description="Low complexity" evidence="1">
    <location>
        <begin position="442"/>
        <end position="457"/>
    </location>
</feature>
<feature type="domain" description="SAP" evidence="2">
    <location>
        <begin position="5"/>
        <end position="39"/>
    </location>
</feature>
<dbReference type="InterPro" id="IPR034257">
    <property type="entry name" value="Acinus_RRM"/>
</dbReference>
<dbReference type="Gene3D" id="1.10.720.30">
    <property type="entry name" value="SAP domain"/>
    <property type="match status" value="1"/>
</dbReference>
<dbReference type="SUPFAM" id="SSF54928">
    <property type="entry name" value="RNA-binding domain, RBD"/>
    <property type="match status" value="1"/>
</dbReference>
<dbReference type="PROSITE" id="PS50800">
    <property type="entry name" value="SAP"/>
    <property type="match status" value="1"/>
</dbReference>
<feature type="compositionally biased region" description="Basic and acidic residues" evidence="1">
    <location>
        <begin position="104"/>
        <end position="184"/>
    </location>
</feature>
<dbReference type="Pfam" id="PF16294">
    <property type="entry name" value="RSB_motif"/>
    <property type="match status" value="1"/>
</dbReference>
<evidence type="ECO:0000256" key="1">
    <source>
        <dbReference type="SAM" id="MobiDB-lite"/>
    </source>
</evidence>
<dbReference type="GO" id="GO:0003676">
    <property type="term" value="F:nucleic acid binding"/>
    <property type="evidence" value="ECO:0007669"/>
    <property type="project" value="InterPro"/>
</dbReference>
<dbReference type="Proteomes" id="UP001489004">
    <property type="component" value="Unassembled WGS sequence"/>
</dbReference>
<dbReference type="InterPro" id="IPR035979">
    <property type="entry name" value="RBD_domain_sf"/>
</dbReference>
<evidence type="ECO:0000313" key="4">
    <source>
        <dbReference type="Proteomes" id="UP001489004"/>
    </source>
</evidence>
<dbReference type="Pfam" id="PF02037">
    <property type="entry name" value="SAP"/>
    <property type="match status" value="1"/>
</dbReference>
<dbReference type="SUPFAM" id="SSF68906">
    <property type="entry name" value="SAP domain"/>
    <property type="match status" value="1"/>
</dbReference>
<dbReference type="EMBL" id="JALJOR010000004">
    <property type="protein sequence ID" value="KAK9818434.1"/>
    <property type="molecule type" value="Genomic_DNA"/>
</dbReference>
<dbReference type="CDD" id="cd12432">
    <property type="entry name" value="RRM_ACINU"/>
    <property type="match status" value="1"/>
</dbReference>
<name>A0AAW1QCA1_9CHLO</name>
<dbReference type="InterPro" id="IPR032552">
    <property type="entry name" value="RSB_motif"/>
</dbReference>
<feature type="region of interest" description="Disordered" evidence="1">
    <location>
        <begin position="400"/>
        <end position="469"/>
    </location>
</feature>
<dbReference type="AlphaFoldDB" id="A0AAW1QCA1"/>
<proteinExistence type="predicted"/>
<dbReference type="PANTHER" id="PTHR47031:SF3">
    <property type="entry name" value="SAP DOMAIN-CONTAINING PROTEIN"/>
    <property type="match status" value="1"/>
</dbReference>
<reference evidence="3 4" key="1">
    <citation type="journal article" date="2024" name="Nat. Commun.">
        <title>Phylogenomics reveals the evolutionary origins of lichenization in chlorophyte algae.</title>
        <authorList>
            <person name="Puginier C."/>
            <person name="Libourel C."/>
            <person name="Otte J."/>
            <person name="Skaloud P."/>
            <person name="Haon M."/>
            <person name="Grisel S."/>
            <person name="Petersen M."/>
            <person name="Berrin J.G."/>
            <person name="Delaux P.M."/>
            <person name="Dal Grande F."/>
            <person name="Keller J."/>
        </authorList>
    </citation>
    <scope>NUCLEOTIDE SEQUENCE [LARGE SCALE GENOMIC DNA]</scope>
    <source>
        <strain evidence="3 4">SAG 2043</strain>
    </source>
</reference>
<evidence type="ECO:0000313" key="3">
    <source>
        <dbReference type="EMBL" id="KAK9818434.1"/>
    </source>
</evidence>
<gene>
    <name evidence="3" type="ORF">WJX72_012536</name>
</gene>
<comment type="caution">
    <text evidence="3">The sequence shown here is derived from an EMBL/GenBank/DDBJ whole genome shotgun (WGS) entry which is preliminary data.</text>
</comment>
<keyword evidence="4" id="KW-1185">Reference proteome</keyword>
<protein>
    <recommendedName>
        <fullName evidence="2">SAP domain-containing protein</fullName>
    </recommendedName>
</protein>
<feature type="region of interest" description="Disordered" evidence="1">
    <location>
        <begin position="39"/>
        <end position="276"/>
    </location>
</feature>
<dbReference type="InterPro" id="IPR036361">
    <property type="entry name" value="SAP_dom_sf"/>
</dbReference>
<dbReference type="InterPro" id="IPR003034">
    <property type="entry name" value="SAP_dom"/>
</dbReference>
<feature type="compositionally biased region" description="Acidic residues" evidence="1">
    <location>
        <begin position="56"/>
        <end position="70"/>
    </location>
</feature>
<dbReference type="SMART" id="SM00513">
    <property type="entry name" value="SAP"/>
    <property type="match status" value="1"/>
</dbReference>
<feature type="compositionally biased region" description="Basic and acidic residues" evidence="1">
    <location>
        <begin position="412"/>
        <end position="441"/>
    </location>
</feature>
<dbReference type="PANTHER" id="PTHR47031">
    <property type="entry name" value="SAP DNA-BINDING DOMAIN-CONTAINING PROTEIN"/>
    <property type="match status" value="1"/>
</dbReference>
<organism evidence="3 4">
    <name type="scientific">[Myrmecia] bisecta</name>
    <dbReference type="NCBI Taxonomy" id="41462"/>
    <lineage>
        <taxon>Eukaryota</taxon>
        <taxon>Viridiplantae</taxon>
        <taxon>Chlorophyta</taxon>
        <taxon>core chlorophytes</taxon>
        <taxon>Trebouxiophyceae</taxon>
        <taxon>Trebouxiales</taxon>
        <taxon>Trebouxiaceae</taxon>
        <taxon>Myrmecia</taxon>
    </lineage>
</organism>